<dbReference type="RefSeq" id="XP_033842842.1">
    <property type="nucleotide sequence ID" value="XM_033986951.2"/>
</dbReference>
<accession>A0A3B3ZJF6</accession>
<dbReference type="Pfam" id="PF13489">
    <property type="entry name" value="Methyltransf_23"/>
    <property type="match status" value="1"/>
</dbReference>
<dbReference type="Gene3D" id="3.40.50.150">
    <property type="entry name" value="Vaccinia Virus protein VP39"/>
    <property type="match status" value="1"/>
</dbReference>
<dbReference type="GeneID" id="117389299"/>
<dbReference type="GO" id="GO:0008170">
    <property type="term" value="F:N-methyltransferase activity"/>
    <property type="evidence" value="ECO:0007669"/>
    <property type="project" value="InterPro"/>
</dbReference>
<proteinExistence type="predicted"/>
<evidence type="ECO:0000313" key="6">
    <source>
        <dbReference type="Proteomes" id="UP000261520"/>
    </source>
</evidence>
<evidence type="ECO:0000256" key="4">
    <source>
        <dbReference type="ARBA" id="ARBA00022691"/>
    </source>
</evidence>
<dbReference type="CDD" id="cd02440">
    <property type="entry name" value="AdoMet_MTases"/>
    <property type="match status" value="1"/>
</dbReference>
<dbReference type="SUPFAM" id="SSF53335">
    <property type="entry name" value="S-adenosyl-L-methionine-dependent methyltransferases"/>
    <property type="match status" value="1"/>
</dbReference>
<dbReference type="Ensembl" id="ENSPMGT00000004828.1">
    <property type="protein sequence ID" value="ENSPMGP00000004546.1"/>
    <property type="gene ID" value="ENSPMGG00000003845.1"/>
</dbReference>
<comment type="subunit">
    <text evidence="1">Monomer.</text>
</comment>
<organism evidence="5 6">
    <name type="scientific">Periophthalmus magnuspinnatus</name>
    <dbReference type="NCBI Taxonomy" id="409849"/>
    <lineage>
        <taxon>Eukaryota</taxon>
        <taxon>Metazoa</taxon>
        <taxon>Chordata</taxon>
        <taxon>Craniata</taxon>
        <taxon>Vertebrata</taxon>
        <taxon>Euteleostomi</taxon>
        <taxon>Actinopterygii</taxon>
        <taxon>Neopterygii</taxon>
        <taxon>Teleostei</taxon>
        <taxon>Neoteleostei</taxon>
        <taxon>Acanthomorphata</taxon>
        <taxon>Gobiaria</taxon>
        <taxon>Gobiiformes</taxon>
        <taxon>Gobioidei</taxon>
        <taxon>Gobiidae</taxon>
        <taxon>Oxudercinae</taxon>
        <taxon>Periophthalmus</taxon>
    </lineage>
</organism>
<name>A0A3B3ZJF6_9GOBI</name>
<dbReference type="PROSITE" id="PS51597">
    <property type="entry name" value="SAM_HNMT"/>
    <property type="match status" value="1"/>
</dbReference>
<sequence length="290" mass="32499">MAAEKTETCYQDCCVDSFMFYLEHSGEHQAILQCVNSVLPEEFKRIAAGKSSLDVLGLGSGGGQVDVQILTLLQSILPGIQITSDVVEGSIKLTDNFKALVAKTANLKNVQFHWHIMSSEDYEKQVKAVEHVKKFDLIHMIQMIYYVGDLAATIQFYHGLLKKNGRLMIIVETANGGWDTLWKTHKNDLCTHTITEYRSSGEVKACLDKLGLKYDEHPVPNTFDISECFNPKSKLGCDLLNFMTAKDDFHASFTPEIREAILNVLKNKCSTQKDGKIMFNSNLSCILIHA</sequence>
<dbReference type="PIRSF" id="PIRSF016616">
    <property type="entry name" value="HHMT"/>
    <property type="match status" value="1"/>
</dbReference>
<dbReference type="GO" id="GO:0032259">
    <property type="term" value="P:methylation"/>
    <property type="evidence" value="ECO:0007669"/>
    <property type="project" value="UniProtKB-KW"/>
</dbReference>
<evidence type="ECO:0008006" key="7">
    <source>
        <dbReference type="Google" id="ProtNLM"/>
    </source>
</evidence>
<dbReference type="Proteomes" id="UP000261520">
    <property type="component" value="Unplaced"/>
</dbReference>
<dbReference type="InterPro" id="IPR016673">
    <property type="entry name" value="HHMT-like"/>
</dbReference>
<reference evidence="5" key="1">
    <citation type="submission" date="2025-08" db="UniProtKB">
        <authorList>
            <consortium name="Ensembl"/>
        </authorList>
    </citation>
    <scope>IDENTIFICATION</scope>
</reference>
<evidence type="ECO:0000256" key="3">
    <source>
        <dbReference type="ARBA" id="ARBA00022679"/>
    </source>
</evidence>
<reference evidence="5" key="2">
    <citation type="submission" date="2025-09" db="UniProtKB">
        <authorList>
            <consortium name="Ensembl"/>
        </authorList>
    </citation>
    <scope>IDENTIFICATION</scope>
</reference>
<keyword evidence="3" id="KW-0808">Transferase</keyword>
<evidence type="ECO:0000256" key="2">
    <source>
        <dbReference type="ARBA" id="ARBA00022603"/>
    </source>
</evidence>
<dbReference type="OrthoDB" id="5984880at2759"/>
<evidence type="ECO:0000256" key="1">
    <source>
        <dbReference type="ARBA" id="ARBA00011245"/>
    </source>
</evidence>
<evidence type="ECO:0000313" key="5">
    <source>
        <dbReference type="Ensembl" id="ENSPMGP00000004546.1"/>
    </source>
</evidence>
<dbReference type="STRING" id="409849.ENSPMGP00000004546"/>
<keyword evidence="4" id="KW-0949">S-adenosyl-L-methionine</keyword>
<keyword evidence="6" id="KW-1185">Reference proteome</keyword>
<protein>
    <recommendedName>
        <fullName evidence="7">Histamine N-methyltransferase</fullName>
    </recommendedName>
</protein>
<dbReference type="InterPro" id="IPR029063">
    <property type="entry name" value="SAM-dependent_MTases_sf"/>
</dbReference>
<dbReference type="AlphaFoldDB" id="A0A3B3ZJF6"/>
<keyword evidence="2" id="KW-0489">Methyltransferase</keyword>
<dbReference type="FunFam" id="3.40.50.150:FF:000118">
    <property type="entry name" value="Histamine N-methyltransferase"/>
    <property type="match status" value="1"/>
</dbReference>